<protein>
    <submittedName>
        <fullName evidence="2">Uncharacterized protein</fullName>
    </submittedName>
</protein>
<reference evidence="2" key="2">
    <citation type="submission" date="2025-09" db="UniProtKB">
        <authorList>
            <consortium name="Ensembl"/>
        </authorList>
    </citation>
    <scope>IDENTIFICATION</scope>
</reference>
<evidence type="ECO:0000313" key="3">
    <source>
        <dbReference type="Proteomes" id="UP000264840"/>
    </source>
</evidence>
<keyword evidence="3" id="KW-1185">Reference proteome</keyword>
<evidence type="ECO:0000313" key="2">
    <source>
        <dbReference type="Ensembl" id="ENSHBUP00000033462.1"/>
    </source>
</evidence>
<proteinExistence type="predicted"/>
<dbReference type="Proteomes" id="UP000264840">
    <property type="component" value="Unplaced"/>
</dbReference>
<feature type="region of interest" description="Disordered" evidence="1">
    <location>
        <begin position="1"/>
        <end position="51"/>
    </location>
</feature>
<dbReference type="STRING" id="8153.ENSHBUP00000033462"/>
<accession>A0A3Q2X2X4</accession>
<dbReference type="AlphaFoldDB" id="A0A3Q2X2X4"/>
<evidence type="ECO:0000256" key="1">
    <source>
        <dbReference type="SAM" id="MobiDB-lite"/>
    </source>
</evidence>
<dbReference type="Ensembl" id="ENSHBUT00000027313.1">
    <property type="protein sequence ID" value="ENSHBUP00000033462.1"/>
    <property type="gene ID" value="ENSHBUG00000000621.1"/>
</dbReference>
<sequence>MSSRPSPWHQEPGHVARDCLAPAPKTRTMRPQGNKSGSGVARGPPLQLPAPLQEQCTVVGRVGHIKGLYLKP</sequence>
<name>A0A3Q2X2X4_HAPBU</name>
<organism evidence="2 3">
    <name type="scientific">Haplochromis burtoni</name>
    <name type="common">Burton's mouthbrooder</name>
    <name type="synonym">Chromis burtoni</name>
    <dbReference type="NCBI Taxonomy" id="8153"/>
    <lineage>
        <taxon>Eukaryota</taxon>
        <taxon>Metazoa</taxon>
        <taxon>Chordata</taxon>
        <taxon>Craniata</taxon>
        <taxon>Vertebrata</taxon>
        <taxon>Euteleostomi</taxon>
        <taxon>Actinopterygii</taxon>
        <taxon>Neopterygii</taxon>
        <taxon>Teleostei</taxon>
        <taxon>Neoteleostei</taxon>
        <taxon>Acanthomorphata</taxon>
        <taxon>Ovalentaria</taxon>
        <taxon>Cichlomorphae</taxon>
        <taxon>Cichliformes</taxon>
        <taxon>Cichlidae</taxon>
        <taxon>African cichlids</taxon>
        <taxon>Pseudocrenilabrinae</taxon>
        <taxon>Haplochromini</taxon>
        <taxon>Haplochromis</taxon>
    </lineage>
</organism>
<dbReference type="GeneTree" id="ENSGT01120000277693"/>
<reference evidence="2" key="1">
    <citation type="submission" date="2025-08" db="UniProtKB">
        <authorList>
            <consortium name="Ensembl"/>
        </authorList>
    </citation>
    <scope>IDENTIFICATION</scope>
</reference>